<feature type="transmembrane region" description="Helical" evidence="9">
    <location>
        <begin position="41"/>
        <end position="59"/>
    </location>
</feature>
<keyword evidence="4" id="KW-0808">Transferase</keyword>
<sequence>MSVLSPRPTIRFSVVVAVVALATVVPLVTPDPRVIVSPRGLLALVWIGVVLAALYGLQARPFPGPLLERGGLALLVVAGLTGLSFTYRGLETIPTLFALGTLGARLPARWVVWQSVPLVAYLVWLFSRGTVVQPISTLSNTLGLFGLLYLGFTINRQHALSLQLQQANLELERRAEQEGELSRLRERERLARDLHDTMGHALSTLTVQLEAAKRLATRAPERVPGQIEDAQALARQALRDLRSTLDDLRTGDAPLHTWLAERAGALARQHGWALQHDLQPVSVPPQTAEDVRRIAAEALENVARHAHATRVRLALQEVEGQLQFVVEDHGQGFDPADPPDGHYGVRGMRERAALLGGTLQLSSSPGGTRVALQVPLRVPQPQERTVK</sequence>
<dbReference type="SUPFAM" id="SSF55874">
    <property type="entry name" value="ATPase domain of HSP90 chaperone/DNA topoisomerase II/histidine kinase"/>
    <property type="match status" value="1"/>
</dbReference>
<feature type="transmembrane region" description="Helical" evidence="9">
    <location>
        <begin position="134"/>
        <end position="152"/>
    </location>
</feature>
<dbReference type="CDD" id="cd16917">
    <property type="entry name" value="HATPase_UhpB-NarQ-NarX-like"/>
    <property type="match status" value="1"/>
</dbReference>
<evidence type="ECO:0000313" key="11">
    <source>
        <dbReference type="EMBL" id="XBV83867.1"/>
    </source>
</evidence>
<keyword evidence="3" id="KW-0597">Phosphoprotein</keyword>
<name>A0AAU7U5W7_9DEIO</name>
<feature type="domain" description="Histidine kinase/HSP90-like ATPase" evidence="10">
    <location>
        <begin position="286"/>
        <end position="378"/>
    </location>
</feature>
<keyword evidence="9" id="KW-1133">Transmembrane helix</keyword>
<evidence type="ECO:0000256" key="1">
    <source>
        <dbReference type="ARBA" id="ARBA00000085"/>
    </source>
</evidence>
<evidence type="ECO:0000259" key="10">
    <source>
        <dbReference type="SMART" id="SM00387"/>
    </source>
</evidence>
<organism evidence="11">
    <name type="scientific">Deinococcus sonorensis KR-87</name>
    <dbReference type="NCBI Taxonomy" id="694439"/>
    <lineage>
        <taxon>Bacteria</taxon>
        <taxon>Thermotogati</taxon>
        <taxon>Deinococcota</taxon>
        <taxon>Deinococci</taxon>
        <taxon>Deinococcales</taxon>
        <taxon>Deinococcaceae</taxon>
        <taxon>Deinococcus</taxon>
    </lineage>
</organism>
<protein>
    <recommendedName>
        <fullName evidence="2">histidine kinase</fullName>
        <ecNumber evidence="2">2.7.13.3</ecNumber>
    </recommendedName>
</protein>
<proteinExistence type="predicted"/>
<dbReference type="GO" id="GO:0046983">
    <property type="term" value="F:protein dimerization activity"/>
    <property type="evidence" value="ECO:0007669"/>
    <property type="project" value="InterPro"/>
</dbReference>
<dbReference type="PANTHER" id="PTHR24421">
    <property type="entry name" value="NITRATE/NITRITE SENSOR PROTEIN NARX-RELATED"/>
    <property type="match status" value="1"/>
</dbReference>
<dbReference type="EC" id="2.7.13.3" evidence="2"/>
<dbReference type="GO" id="GO:0000155">
    <property type="term" value="F:phosphorelay sensor kinase activity"/>
    <property type="evidence" value="ECO:0007669"/>
    <property type="project" value="InterPro"/>
</dbReference>
<dbReference type="GO" id="GO:0016020">
    <property type="term" value="C:membrane"/>
    <property type="evidence" value="ECO:0007669"/>
    <property type="project" value="InterPro"/>
</dbReference>
<keyword evidence="8" id="KW-0902">Two-component regulatory system</keyword>
<evidence type="ECO:0000256" key="7">
    <source>
        <dbReference type="ARBA" id="ARBA00022840"/>
    </source>
</evidence>
<evidence type="ECO:0000256" key="9">
    <source>
        <dbReference type="SAM" id="Phobius"/>
    </source>
</evidence>
<dbReference type="Pfam" id="PF02518">
    <property type="entry name" value="HATPase_c"/>
    <property type="match status" value="1"/>
</dbReference>
<geneLocation type="plasmid" evidence="11">
    <name>pDson01</name>
</geneLocation>
<dbReference type="EMBL" id="CP158297">
    <property type="protein sequence ID" value="XBV83867.1"/>
    <property type="molecule type" value="Genomic_DNA"/>
</dbReference>
<dbReference type="RefSeq" id="WP_350241676.1">
    <property type="nucleotide sequence ID" value="NZ_CP158297.1"/>
</dbReference>
<evidence type="ECO:0000256" key="2">
    <source>
        <dbReference type="ARBA" id="ARBA00012438"/>
    </source>
</evidence>
<keyword evidence="11" id="KW-0614">Plasmid</keyword>
<dbReference type="KEGG" id="dsc:ABOD76_02130"/>
<gene>
    <name evidence="11" type="ORF">ABOD76_02130</name>
</gene>
<keyword evidence="9" id="KW-0472">Membrane</keyword>
<evidence type="ECO:0000256" key="5">
    <source>
        <dbReference type="ARBA" id="ARBA00022741"/>
    </source>
</evidence>
<evidence type="ECO:0000256" key="3">
    <source>
        <dbReference type="ARBA" id="ARBA00022553"/>
    </source>
</evidence>
<dbReference type="Gene3D" id="3.30.565.10">
    <property type="entry name" value="Histidine kinase-like ATPase, C-terminal domain"/>
    <property type="match status" value="1"/>
</dbReference>
<dbReference type="GO" id="GO:0005524">
    <property type="term" value="F:ATP binding"/>
    <property type="evidence" value="ECO:0007669"/>
    <property type="project" value="UniProtKB-KW"/>
</dbReference>
<feature type="transmembrane region" description="Helical" evidence="9">
    <location>
        <begin position="71"/>
        <end position="90"/>
    </location>
</feature>
<evidence type="ECO:0000256" key="4">
    <source>
        <dbReference type="ARBA" id="ARBA00022679"/>
    </source>
</evidence>
<comment type="catalytic activity">
    <reaction evidence="1">
        <text>ATP + protein L-histidine = ADP + protein N-phospho-L-histidine.</text>
        <dbReference type="EC" id="2.7.13.3"/>
    </reaction>
</comment>
<dbReference type="Pfam" id="PF07730">
    <property type="entry name" value="HisKA_3"/>
    <property type="match status" value="1"/>
</dbReference>
<dbReference type="SMART" id="SM00387">
    <property type="entry name" value="HATPase_c"/>
    <property type="match status" value="1"/>
</dbReference>
<evidence type="ECO:0000256" key="8">
    <source>
        <dbReference type="ARBA" id="ARBA00023012"/>
    </source>
</evidence>
<dbReference type="AlphaFoldDB" id="A0AAU7U5W7"/>
<dbReference type="Gene3D" id="1.20.5.1930">
    <property type="match status" value="1"/>
</dbReference>
<feature type="transmembrane region" description="Helical" evidence="9">
    <location>
        <begin position="12"/>
        <end position="29"/>
    </location>
</feature>
<dbReference type="InterPro" id="IPR003594">
    <property type="entry name" value="HATPase_dom"/>
</dbReference>
<dbReference type="InterPro" id="IPR011712">
    <property type="entry name" value="Sig_transdc_His_kin_sub3_dim/P"/>
</dbReference>
<reference evidence="11" key="1">
    <citation type="submission" date="2024-06" db="EMBL/GenBank/DDBJ databases">
        <title>Draft Genome Sequence of Deinococcus sonorensis Type Strain KR-87, a Biofilm Producing Representative of the Genus Deinococcus.</title>
        <authorList>
            <person name="Boren L.S."/>
            <person name="Grosso R.A."/>
            <person name="Hugenberg-Cox A.N."/>
            <person name="Hill J.T.E."/>
            <person name="Albert C.M."/>
            <person name="Tuohy J.M."/>
        </authorList>
    </citation>
    <scope>NUCLEOTIDE SEQUENCE</scope>
    <source>
        <strain evidence="11">KR-87</strain>
        <plasmid evidence="11">pDson01</plasmid>
    </source>
</reference>
<dbReference type="PANTHER" id="PTHR24421:SF10">
    <property type="entry name" value="NITRATE_NITRITE SENSOR PROTEIN NARQ"/>
    <property type="match status" value="1"/>
</dbReference>
<accession>A0AAU7U5W7</accession>
<keyword evidence="7" id="KW-0067">ATP-binding</keyword>
<keyword evidence="6 11" id="KW-0418">Kinase</keyword>
<dbReference type="InterPro" id="IPR050482">
    <property type="entry name" value="Sensor_HK_TwoCompSys"/>
</dbReference>
<keyword evidence="9" id="KW-0812">Transmembrane</keyword>
<feature type="transmembrane region" description="Helical" evidence="9">
    <location>
        <begin position="110"/>
        <end position="127"/>
    </location>
</feature>
<dbReference type="InterPro" id="IPR036890">
    <property type="entry name" value="HATPase_C_sf"/>
</dbReference>
<keyword evidence="5" id="KW-0547">Nucleotide-binding</keyword>
<evidence type="ECO:0000256" key="6">
    <source>
        <dbReference type="ARBA" id="ARBA00022777"/>
    </source>
</evidence>